<dbReference type="EMBL" id="MFIV01000173">
    <property type="protein sequence ID" value="OGF98078.1"/>
    <property type="molecule type" value="Genomic_DNA"/>
</dbReference>
<organism evidence="11 12">
    <name type="scientific">Candidatus Glassbacteria bacterium GWA2_58_10</name>
    <dbReference type="NCBI Taxonomy" id="1817865"/>
    <lineage>
        <taxon>Bacteria</taxon>
        <taxon>Candidatus Glassiibacteriota</taxon>
    </lineage>
</organism>
<dbReference type="InterPro" id="IPR039448">
    <property type="entry name" value="Beta_helix"/>
</dbReference>
<evidence type="ECO:0008006" key="13">
    <source>
        <dbReference type="Google" id="ProtNLM"/>
    </source>
</evidence>
<evidence type="ECO:0000259" key="9">
    <source>
        <dbReference type="Pfam" id="PF07602"/>
    </source>
</evidence>
<feature type="domain" description="DUF1565" evidence="9">
    <location>
        <begin position="143"/>
        <end position="183"/>
    </location>
</feature>
<comment type="similarity">
    <text evidence="8">Belongs to the polysaccharide lyase 9 family.</text>
</comment>
<dbReference type="Pfam" id="PF13229">
    <property type="entry name" value="Beta_helix"/>
    <property type="match status" value="1"/>
</dbReference>
<accession>A0A1F5YD16</accession>
<keyword evidence="6" id="KW-0106">Calcium</keyword>
<protein>
    <recommendedName>
        <fullName evidence="13">Right handed beta helix domain-containing protein</fullName>
    </recommendedName>
</protein>
<evidence type="ECO:0000256" key="3">
    <source>
        <dbReference type="ARBA" id="ARBA00022525"/>
    </source>
</evidence>
<dbReference type="AlphaFoldDB" id="A0A1F5YD16"/>
<evidence type="ECO:0000256" key="8">
    <source>
        <dbReference type="ARBA" id="ARBA00038263"/>
    </source>
</evidence>
<evidence type="ECO:0000256" key="4">
    <source>
        <dbReference type="ARBA" id="ARBA00022723"/>
    </source>
</evidence>
<dbReference type="GO" id="GO:0016837">
    <property type="term" value="F:carbon-oxygen lyase activity, acting on polysaccharides"/>
    <property type="evidence" value="ECO:0007669"/>
    <property type="project" value="TreeGrafter"/>
</dbReference>
<gene>
    <name evidence="11" type="ORF">A2Z86_09000</name>
</gene>
<evidence type="ECO:0000256" key="6">
    <source>
        <dbReference type="ARBA" id="ARBA00022837"/>
    </source>
</evidence>
<sequence>MKTFCPEISQLLIIILIIVSAFAPFPASGAQGIKVKSVEAYPTFECIGLRLVYEGDSDSNAVANVRYRGIGKTEWRQALPLGRIKGNRFAGSIFFLDSGTDYEVEIEVTDPAGVTDGKRAVPVRTRSERFQEGGGREYYVDPAGADSGEGTAINPFRTIQKAVDHSQPGDIIWVLPGVYREAVEVRTSGREDAYIAIKALKKGVIISGADQNYEDLEKSGRWRAEKEGYIYSTAPGYETRYVAADGERLYHYLTRQEFDNFICGEPGGWYQGKEGKRLYVRLSSNENPDKHSMQIAARDAGFHIKGADYIIIEGFEIRDFGKETPGAGVHLDGAAWCVIRNCSIHGMNSGIMLSEPESEGNLVESCEIWDTSLSRWPWAMTKSRDEEGAGVMSFSGGRGNVVRSCRMYNLFDGLSPSNWGKQWTEALNCDWDVYDNEIFDIRDDVIEPEGPCINFRIWNNYCHDIFAGVSLAPINCGPTYMMYNVLHDHSYLSIKYNGVGPGLCYIFHNTIYTSNQAVDALRSVDRIEGQVFRNNIFCGDGLAINALKRPSAANDFDYDTWYNLDNQWLKSYTGTDEKRLFQFGGETIFSLKTLQDLFGWEMHGLYDDPHFVDAGSGNLKLKSDSPCIDNGQLLPNINDNFKGNAPDMGAYEWGSLLRGRFPLGCQPRGR</sequence>
<dbReference type="GO" id="GO:0005576">
    <property type="term" value="C:extracellular region"/>
    <property type="evidence" value="ECO:0007669"/>
    <property type="project" value="UniProtKB-SubCell"/>
</dbReference>
<dbReference type="InterPro" id="IPR052052">
    <property type="entry name" value="Polysaccharide_Lyase_9"/>
</dbReference>
<dbReference type="PANTHER" id="PTHR40088">
    <property type="entry name" value="PECTATE LYASE (EUROFUNG)"/>
    <property type="match status" value="1"/>
</dbReference>
<comment type="cofactor">
    <cofactor evidence="1">
        <name>Ca(2+)</name>
        <dbReference type="ChEBI" id="CHEBI:29108"/>
    </cofactor>
</comment>
<dbReference type="Proteomes" id="UP000176992">
    <property type="component" value="Unassembled WGS sequence"/>
</dbReference>
<keyword evidence="3" id="KW-0964">Secreted</keyword>
<comment type="caution">
    <text evidence="11">The sequence shown here is derived from an EMBL/GenBank/DDBJ whole genome shotgun (WGS) entry which is preliminary data.</text>
</comment>
<dbReference type="Pfam" id="PF07602">
    <property type="entry name" value="DUF1565"/>
    <property type="match status" value="1"/>
</dbReference>
<dbReference type="InterPro" id="IPR011459">
    <property type="entry name" value="DUF1565"/>
</dbReference>
<name>A0A1F5YD16_9BACT</name>
<keyword evidence="5" id="KW-0732">Signal</keyword>
<evidence type="ECO:0000313" key="11">
    <source>
        <dbReference type="EMBL" id="OGF98078.1"/>
    </source>
</evidence>
<dbReference type="InterPro" id="IPR012334">
    <property type="entry name" value="Pectin_lyas_fold"/>
</dbReference>
<dbReference type="SUPFAM" id="SSF51126">
    <property type="entry name" value="Pectin lyase-like"/>
    <property type="match status" value="1"/>
</dbReference>
<dbReference type="GO" id="GO:0046872">
    <property type="term" value="F:metal ion binding"/>
    <property type="evidence" value="ECO:0007669"/>
    <property type="project" value="UniProtKB-KW"/>
</dbReference>
<evidence type="ECO:0000313" key="12">
    <source>
        <dbReference type="Proteomes" id="UP000176992"/>
    </source>
</evidence>
<evidence type="ECO:0000256" key="1">
    <source>
        <dbReference type="ARBA" id="ARBA00001913"/>
    </source>
</evidence>
<dbReference type="InterPro" id="IPR011050">
    <property type="entry name" value="Pectin_lyase_fold/virulence"/>
</dbReference>
<keyword evidence="7" id="KW-0456">Lyase</keyword>
<keyword evidence="4" id="KW-0479">Metal-binding</keyword>
<evidence type="ECO:0000256" key="7">
    <source>
        <dbReference type="ARBA" id="ARBA00023239"/>
    </source>
</evidence>
<proteinExistence type="inferred from homology"/>
<dbReference type="Gene3D" id="2.160.20.10">
    <property type="entry name" value="Single-stranded right-handed beta-helix, Pectin lyase-like"/>
    <property type="match status" value="2"/>
</dbReference>
<evidence type="ECO:0000256" key="5">
    <source>
        <dbReference type="ARBA" id="ARBA00022729"/>
    </source>
</evidence>
<evidence type="ECO:0000259" key="10">
    <source>
        <dbReference type="Pfam" id="PF13229"/>
    </source>
</evidence>
<comment type="subcellular location">
    <subcellularLocation>
        <location evidence="2">Secreted</location>
    </subcellularLocation>
</comment>
<dbReference type="PANTHER" id="PTHR40088:SF1">
    <property type="entry name" value="PECTATE LYASE PEL9"/>
    <property type="match status" value="1"/>
</dbReference>
<evidence type="ECO:0000256" key="2">
    <source>
        <dbReference type="ARBA" id="ARBA00004613"/>
    </source>
</evidence>
<reference evidence="11 12" key="1">
    <citation type="journal article" date="2016" name="Nat. Commun.">
        <title>Thousands of microbial genomes shed light on interconnected biogeochemical processes in an aquifer system.</title>
        <authorList>
            <person name="Anantharaman K."/>
            <person name="Brown C.T."/>
            <person name="Hug L.A."/>
            <person name="Sharon I."/>
            <person name="Castelle C.J."/>
            <person name="Probst A.J."/>
            <person name="Thomas B.C."/>
            <person name="Singh A."/>
            <person name="Wilkins M.J."/>
            <person name="Karaoz U."/>
            <person name="Brodie E.L."/>
            <person name="Williams K.H."/>
            <person name="Hubbard S.S."/>
            <person name="Banfield J.F."/>
        </authorList>
    </citation>
    <scope>NUCLEOTIDE SEQUENCE [LARGE SCALE GENOMIC DNA]</scope>
</reference>
<feature type="domain" description="Right handed beta helix" evidence="10">
    <location>
        <begin position="299"/>
        <end position="415"/>
    </location>
</feature>